<proteinExistence type="inferred from homology"/>
<dbReference type="InterPro" id="IPR029063">
    <property type="entry name" value="SAM-dependent_MTases_sf"/>
</dbReference>
<feature type="region of interest" description="Disordered" evidence="3">
    <location>
        <begin position="970"/>
        <end position="1067"/>
    </location>
</feature>
<feature type="domain" description="PH" evidence="4">
    <location>
        <begin position="851"/>
        <end position="968"/>
    </location>
</feature>
<name>A0A3R7FSS6_9EURO</name>
<dbReference type="CDD" id="cd13277">
    <property type="entry name" value="PH_Bem3"/>
    <property type="match status" value="1"/>
</dbReference>
<dbReference type="InterPro" id="IPR008936">
    <property type="entry name" value="Rho_GTPase_activation_prot"/>
</dbReference>
<dbReference type="PROSITE" id="PS50003">
    <property type="entry name" value="PH_DOMAIN"/>
    <property type="match status" value="1"/>
</dbReference>
<feature type="compositionally biased region" description="Basic and acidic residues" evidence="3">
    <location>
        <begin position="846"/>
        <end position="858"/>
    </location>
</feature>
<keyword evidence="2" id="KW-0343">GTPase activation</keyword>
<dbReference type="CDD" id="cd06093">
    <property type="entry name" value="PX_domain"/>
    <property type="match status" value="1"/>
</dbReference>
<evidence type="ECO:0000256" key="3">
    <source>
        <dbReference type="SAM" id="MobiDB-lite"/>
    </source>
</evidence>
<dbReference type="PROSITE" id="PS50238">
    <property type="entry name" value="RHOGAP"/>
    <property type="match status" value="1"/>
</dbReference>
<protein>
    <submittedName>
        <fullName evidence="6">Uncharacterized protein</fullName>
    </submittedName>
</protein>
<dbReference type="Proteomes" id="UP000215289">
    <property type="component" value="Unassembled WGS sequence"/>
</dbReference>
<dbReference type="GO" id="GO:0035091">
    <property type="term" value="F:phosphatidylinositol binding"/>
    <property type="evidence" value="ECO:0007669"/>
    <property type="project" value="InterPro"/>
</dbReference>
<comment type="similarity">
    <text evidence="1">Belongs to the class I-like SAM-binding methyltransferase superfamily. BUD23/WBSCR22 family.</text>
</comment>
<comment type="caution">
    <text evidence="6">The sequence shown here is derived from an EMBL/GenBank/DDBJ whole genome shotgun (WGS) entry which is preliminary data.</text>
</comment>
<dbReference type="InterPro" id="IPR000198">
    <property type="entry name" value="RhoGAP_dom"/>
</dbReference>
<feature type="compositionally biased region" description="Pro residues" evidence="3">
    <location>
        <begin position="1035"/>
        <end position="1052"/>
    </location>
</feature>
<dbReference type="GO" id="GO:0070476">
    <property type="term" value="P:rRNA (guanine-N7)-methylation"/>
    <property type="evidence" value="ECO:0007669"/>
    <property type="project" value="InterPro"/>
</dbReference>
<feature type="region of interest" description="Disordered" evidence="3">
    <location>
        <begin position="431"/>
        <end position="453"/>
    </location>
</feature>
<feature type="region of interest" description="Disordered" evidence="3">
    <location>
        <begin position="1"/>
        <end position="40"/>
    </location>
</feature>
<dbReference type="InterPro" id="IPR050729">
    <property type="entry name" value="Rho-GAP"/>
</dbReference>
<dbReference type="Gene3D" id="3.30.1520.10">
    <property type="entry name" value="Phox-like domain"/>
    <property type="match status" value="1"/>
</dbReference>
<dbReference type="CDD" id="cd02440">
    <property type="entry name" value="AdoMet_MTases"/>
    <property type="match status" value="1"/>
</dbReference>
<dbReference type="PANTHER" id="PTHR23176">
    <property type="entry name" value="RHO/RAC/CDC GTPASE-ACTIVATING PROTEIN"/>
    <property type="match status" value="1"/>
</dbReference>
<feature type="compositionally biased region" description="Polar residues" evidence="3">
    <location>
        <begin position="547"/>
        <end position="566"/>
    </location>
</feature>
<dbReference type="InterPro" id="IPR001849">
    <property type="entry name" value="PH_domain"/>
</dbReference>
<feature type="compositionally biased region" description="Polar residues" evidence="3">
    <location>
        <begin position="329"/>
        <end position="341"/>
    </location>
</feature>
<dbReference type="SUPFAM" id="SSF48350">
    <property type="entry name" value="GTPase activation domain, GAP"/>
    <property type="match status" value="1"/>
</dbReference>
<evidence type="ECO:0000313" key="7">
    <source>
        <dbReference type="Proteomes" id="UP000215289"/>
    </source>
</evidence>
<evidence type="ECO:0000256" key="2">
    <source>
        <dbReference type="ARBA" id="ARBA00022468"/>
    </source>
</evidence>
<feature type="compositionally biased region" description="Polar residues" evidence="3">
    <location>
        <begin position="85"/>
        <end position="111"/>
    </location>
</feature>
<feature type="compositionally biased region" description="Polar residues" evidence="3">
    <location>
        <begin position="970"/>
        <end position="994"/>
    </location>
</feature>
<feature type="region of interest" description="Disordered" evidence="3">
    <location>
        <begin position="289"/>
        <end position="381"/>
    </location>
</feature>
<dbReference type="Gene3D" id="3.40.50.150">
    <property type="entry name" value="Vaccinia Virus protein VP39"/>
    <property type="match status" value="1"/>
</dbReference>
<dbReference type="FunFam" id="1.10.555.10:FF:000066">
    <property type="entry name" value="Rho GTPase activator (Bem3), putative"/>
    <property type="match status" value="1"/>
</dbReference>
<keyword evidence="7" id="KW-1185">Reference proteome</keyword>
<evidence type="ECO:0000313" key="6">
    <source>
        <dbReference type="EMBL" id="RLL97230.1"/>
    </source>
</evidence>
<feature type="region of interest" description="Disordered" evidence="3">
    <location>
        <begin position="903"/>
        <end position="922"/>
    </location>
</feature>
<dbReference type="InterPro" id="IPR022238">
    <property type="entry name" value="Bud23_C"/>
</dbReference>
<feature type="compositionally biased region" description="Polar residues" evidence="3">
    <location>
        <begin position="1"/>
        <end position="25"/>
    </location>
</feature>
<dbReference type="SMART" id="SM00324">
    <property type="entry name" value="RhoGAP"/>
    <property type="match status" value="1"/>
</dbReference>
<dbReference type="STRING" id="1245748.A0A3R7FSS6"/>
<dbReference type="GO" id="GO:0016435">
    <property type="term" value="F:rRNA (guanine) methyltransferase activity"/>
    <property type="evidence" value="ECO:0007669"/>
    <property type="project" value="InterPro"/>
</dbReference>
<dbReference type="SMART" id="SM00233">
    <property type="entry name" value="PH"/>
    <property type="match status" value="1"/>
</dbReference>
<feature type="compositionally biased region" description="Polar residues" evidence="3">
    <location>
        <begin position="903"/>
        <end position="915"/>
    </location>
</feature>
<feature type="compositionally biased region" description="Polar residues" evidence="3">
    <location>
        <begin position="119"/>
        <end position="133"/>
    </location>
</feature>
<evidence type="ECO:0000256" key="1">
    <source>
        <dbReference type="ARBA" id="ARBA00005547"/>
    </source>
</evidence>
<dbReference type="FunFam" id="2.30.29.30:FF:000452">
    <property type="entry name" value="Rho GTPase activator (Bem3)"/>
    <property type="match status" value="1"/>
</dbReference>
<dbReference type="Pfam" id="PF08241">
    <property type="entry name" value="Methyltransf_11"/>
    <property type="match status" value="1"/>
</dbReference>
<feature type="compositionally biased region" description="Polar residues" evidence="3">
    <location>
        <begin position="163"/>
        <end position="186"/>
    </location>
</feature>
<feature type="compositionally biased region" description="Low complexity" evidence="3">
    <location>
        <begin position="523"/>
        <end position="537"/>
    </location>
</feature>
<dbReference type="PANTHER" id="PTHR23176:SF129">
    <property type="entry name" value="RHO GTPASE ACTIVATING PROTEIN AT 16F, ISOFORM E-RELATED"/>
    <property type="match status" value="1"/>
</dbReference>
<feature type="region of interest" description="Disordered" evidence="3">
    <location>
        <begin position="60"/>
        <end position="197"/>
    </location>
</feature>
<dbReference type="Pfam" id="PF12589">
    <property type="entry name" value="WBS_methylT"/>
    <property type="match status" value="1"/>
</dbReference>
<dbReference type="SUPFAM" id="SSF50729">
    <property type="entry name" value="PH domain-like"/>
    <property type="match status" value="1"/>
</dbReference>
<dbReference type="EMBL" id="NIDN02000084">
    <property type="protein sequence ID" value="RLL97230.1"/>
    <property type="molecule type" value="Genomic_DNA"/>
</dbReference>
<feature type="region of interest" description="Disordered" evidence="3">
    <location>
        <begin position="632"/>
        <end position="654"/>
    </location>
</feature>
<dbReference type="InterPro" id="IPR011993">
    <property type="entry name" value="PH-like_dom_sf"/>
</dbReference>
<dbReference type="GO" id="GO:0007165">
    <property type="term" value="P:signal transduction"/>
    <property type="evidence" value="ECO:0007669"/>
    <property type="project" value="InterPro"/>
</dbReference>
<dbReference type="InterPro" id="IPR036871">
    <property type="entry name" value="PX_dom_sf"/>
</dbReference>
<feature type="compositionally biased region" description="Low complexity" evidence="3">
    <location>
        <begin position="995"/>
        <end position="1006"/>
    </location>
</feature>
<dbReference type="SUPFAM" id="SSF53335">
    <property type="entry name" value="S-adenosyl-L-methionine-dependent methyltransferases"/>
    <property type="match status" value="1"/>
</dbReference>
<accession>A0A3R7FSS6</accession>
<evidence type="ECO:0000259" key="5">
    <source>
        <dbReference type="PROSITE" id="PS50238"/>
    </source>
</evidence>
<feature type="domain" description="Rho-GAP" evidence="5">
    <location>
        <begin position="1153"/>
        <end position="1346"/>
    </location>
</feature>
<dbReference type="Pfam" id="PF00620">
    <property type="entry name" value="RhoGAP"/>
    <property type="match status" value="1"/>
</dbReference>
<dbReference type="GO" id="GO:0005938">
    <property type="term" value="C:cell cortex"/>
    <property type="evidence" value="ECO:0007669"/>
    <property type="project" value="UniProtKB-ARBA"/>
</dbReference>
<feature type="region of interest" description="Disordered" evidence="3">
    <location>
        <begin position="513"/>
        <end position="616"/>
    </location>
</feature>
<dbReference type="OrthoDB" id="185175at2759"/>
<feature type="region of interest" description="Disordered" evidence="3">
    <location>
        <begin position="829"/>
        <end position="858"/>
    </location>
</feature>
<dbReference type="Gene3D" id="2.30.29.30">
    <property type="entry name" value="Pleckstrin-homology domain (PH domain)/Phosphotyrosine-binding domain (PTB)"/>
    <property type="match status" value="1"/>
</dbReference>
<gene>
    <name evidence="6" type="ORF">CFD26_103314</name>
</gene>
<dbReference type="InterPro" id="IPR013216">
    <property type="entry name" value="Methyltransf_11"/>
</dbReference>
<dbReference type="Pfam" id="PF00169">
    <property type="entry name" value="PH"/>
    <property type="match status" value="1"/>
</dbReference>
<feature type="compositionally biased region" description="Polar residues" evidence="3">
    <location>
        <begin position="1017"/>
        <end position="1026"/>
    </location>
</feature>
<reference evidence="6 7" key="1">
    <citation type="submission" date="2018-08" db="EMBL/GenBank/DDBJ databases">
        <title>Draft genome sequences of two Aspergillus turcosus clinical strains isolated from bronchoalveolar lavage fluid: one azole-susceptible and the other azole-resistant.</title>
        <authorList>
            <person name="Parent-Michaud M."/>
            <person name="Dufresne P.J."/>
            <person name="Fournier E."/>
            <person name="Martineau C."/>
            <person name="Moreira S."/>
            <person name="Perkins V."/>
            <person name="De Repentigny L."/>
            <person name="Dufresne S.F."/>
        </authorList>
    </citation>
    <scope>NUCLEOTIDE SEQUENCE [LARGE SCALE GENOMIC DNA]</scope>
    <source>
        <strain evidence="6">HMR AF 1038</strain>
    </source>
</reference>
<evidence type="ECO:0000259" key="4">
    <source>
        <dbReference type="PROSITE" id="PS50003"/>
    </source>
</evidence>
<sequence>MSQLRHGSHNNPGPNQLSAAYSVSPQARDAEFPRSPLTGNLIPRDYLVARADAQPFRSGAFAVTDPCKPTPSPLDTSDCSREGRQGNSSLLQSPVSPRSSVKTAPSPSTSRIAHAAFPSNPSGSGQKSTTSSAGDRARGDLKQHGRGMTAIENDIGARKLSDTGDSVQSPTSSPVSLLDSLQSMSGDRTPGHRIMPRTSSIDSAISSLSSASQSHKSSFDASAVSQADIDHLIATAGSPEAVIIHLLKEKHHAASQNTQLWRLVDKQRTLILGLNKDLERALKEKERYKKKAKELQNSIPPVPSNNDHIAQSRGADNGVTRVSHDLSKQEQAQGESSQAKSPNLGMQDPCDSPVLAPGAKTDRQSPAGPGSPRLDTTLSTNFDNELSQPEQTEDLDQQINSQSFAYSRKEISAASPTSLASSSAALNETLPGEDRQQRLPHPSRKPPPAPLKLGQAERAGMENSAIYDSESDYEDILEVDELPVERGRRKTRDDDDREREAALHREMSALKATGKETPQTCDTSHLSGKTSSSGLTLEISKDPWQPIASSSPIEHQGSLTSVQSPRNIHAPSLNDQPAFTVPKSPGLPLSPRPEDRPIGSPLPRMPREVPNSWAHLPMSSENSLAGLALSPRATHHPGPFASGASMPADSSPSHIDATHRHIPTIDYGMKKDNPRSPCSPASGIYQGLVSEDYPGLLLPPNALPLIRVKVSSSRLRPSRNSYMAPKPSEEEPVFTLGVFSRSENLELWRVEKVIAALPQLDQQIRQSSALWMKLPDRSIFSGHSPAKIDARRAALNSYFEALLDTPVDEKAALAICQFLTSDAIEPRDDETSLLKGNSKATSEALRGQDSKPQKEGYLTKRGKNFGGWKARYFILCGPELKYFESPGGPHLGTIKIFNAQIGKQSQPANNPNNPLSGAEDDSENQYRHAFLILEPKRKDSSALVRHVLCAESDEERDAWVEALLAYVEGQSDNEGTENTSPQSQISTQARHVSQSSSKSKLFPGGSKKSGKGMNNAEMDSTDTVQGFSYDDAVPAEPPLLGPPSEKQPPRSPMFPLESAMESSDTNPASEHVQLSSKVISAPKNGTVIQDAGAWGNKTVTSTKEKKRSIWGFRTRSSYDLASQLQASQEPSTAQALLSPSAERRDLVRPVFGIPLAEAVQYCAPQGIDVDLPAVVYRCIEYLKAKGAATEEGIFRLSGSNVVVKALKERFNTEGDVDFLAGDEYYDVHAVASLFKQYLRELPTTVLTRELHLDFLRVLELDERQKKILAFNSLVHRLPRPNLALLRALVQFLIIIVNNSDVNKMTIRNVGIVFAPTLNIPAPVFSMFLTDFESIFDKMPEGQSEPVELKADRPALPEDIRSPRHQMFSDLPTPAYSQTTFRRPTEVADDSHHDTGFIPMQPSYEQSSHNPVEHYNRQPDPPPMNRMLMPNIDNSRSAKAKRRESSMLFMEYNHQSSGLPAMRNDQNMTHRALELLNLRSPSLILDVGCGSGLSGEILSQVPPQEGGPHTWIGMDISPSMLDVALQRDVEGDLLLADIGQGVPFRPGTFDAAISISAIQWLCNAETSDVSPEGRLRRFFEGLYASLRRGGRAVCQFYPKNDAQRTMISGAAIRAGFGAGILEDDPGTKNGKLYLVLTVGGGGLHGDITGVVQGMNDVDVLDARRKATERSKVQPSRKGDKAWILRKKEQMAKKGKIVKANSKYTGRKRRPAF</sequence>
<dbReference type="GO" id="GO:0005096">
    <property type="term" value="F:GTPase activator activity"/>
    <property type="evidence" value="ECO:0007669"/>
    <property type="project" value="UniProtKB-KW"/>
</dbReference>
<feature type="compositionally biased region" description="Polar residues" evidence="3">
    <location>
        <begin position="296"/>
        <end position="309"/>
    </location>
</feature>
<dbReference type="Gene3D" id="1.10.555.10">
    <property type="entry name" value="Rho GTPase activation protein"/>
    <property type="match status" value="1"/>
</dbReference>
<organism evidence="6 7">
    <name type="scientific">Aspergillus turcosus</name>
    <dbReference type="NCBI Taxonomy" id="1245748"/>
    <lineage>
        <taxon>Eukaryota</taxon>
        <taxon>Fungi</taxon>
        <taxon>Dikarya</taxon>
        <taxon>Ascomycota</taxon>
        <taxon>Pezizomycotina</taxon>
        <taxon>Eurotiomycetes</taxon>
        <taxon>Eurotiomycetidae</taxon>
        <taxon>Eurotiales</taxon>
        <taxon>Aspergillaceae</taxon>
        <taxon>Aspergillus</taxon>
        <taxon>Aspergillus subgen. Fumigati</taxon>
    </lineage>
</organism>